<dbReference type="EMBL" id="FXAN01000043">
    <property type="protein sequence ID" value="SMF99705.1"/>
    <property type="molecule type" value="Genomic_DNA"/>
</dbReference>
<dbReference type="Pfam" id="PF13468">
    <property type="entry name" value="Glyoxalase_3"/>
    <property type="match status" value="1"/>
</dbReference>
<dbReference type="InterPro" id="IPR029068">
    <property type="entry name" value="Glyas_Bleomycin-R_OHBP_Dase"/>
</dbReference>
<accession>A0A238H3K0</accession>
<dbReference type="Gene3D" id="3.10.180.10">
    <property type="entry name" value="2,3-Dihydroxybiphenyl 1,2-Dioxygenase, domain 1"/>
    <property type="match status" value="1"/>
</dbReference>
<evidence type="ECO:0000259" key="2">
    <source>
        <dbReference type="Pfam" id="PF13468"/>
    </source>
</evidence>
<dbReference type="AlphaFoldDB" id="A0A238H3K0"/>
<evidence type="ECO:0000256" key="1">
    <source>
        <dbReference type="SAM" id="MobiDB-lite"/>
    </source>
</evidence>
<evidence type="ECO:0000313" key="3">
    <source>
        <dbReference type="EMBL" id="SMF99705.1"/>
    </source>
</evidence>
<organism evidence="3 4">
    <name type="scientific">Burkholderia singularis</name>
    <dbReference type="NCBI Taxonomy" id="1503053"/>
    <lineage>
        <taxon>Bacteria</taxon>
        <taxon>Pseudomonadati</taxon>
        <taxon>Pseudomonadota</taxon>
        <taxon>Betaproteobacteria</taxon>
        <taxon>Burkholderiales</taxon>
        <taxon>Burkholderiaceae</taxon>
        <taxon>Burkholderia</taxon>
        <taxon>pseudomallei group</taxon>
    </lineage>
</organism>
<evidence type="ECO:0000313" key="4">
    <source>
        <dbReference type="Proteomes" id="UP000198460"/>
    </source>
</evidence>
<feature type="region of interest" description="Disordered" evidence="1">
    <location>
        <begin position="1"/>
        <end position="21"/>
    </location>
</feature>
<reference evidence="3 4" key="1">
    <citation type="submission" date="2017-04" db="EMBL/GenBank/DDBJ databases">
        <authorList>
            <person name="Afonso C.L."/>
            <person name="Miller P.J."/>
            <person name="Scott M.A."/>
            <person name="Spackman E."/>
            <person name="Goraichik I."/>
            <person name="Dimitrov K.M."/>
            <person name="Suarez D.L."/>
            <person name="Swayne D.E."/>
        </authorList>
    </citation>
    <scope>NUCLEOTIDE SEQUENCE [LARGE SCALE GENOMIC DNA]</scope>
    <source>
        <strain evidence="3">LMG 28154</strain>
    </source>
</reference>
<proteinExistence type="predicted"/>
<name>A0A238H3K0_9BURK</name>
<sequence>MICAAGGTLASKTPGRREPSTARRIDKIAAPRAQRPGARAIRQAACLGRAHVPTGIRQTDSVFPIPFQFMAAHPLTLDHLVVAARTLDEGTRYVADTLGIEPAGGGAHASMRTHNRLFGLWGGAYLEVIAPDPDAPPPAAGEQPRPRLFGLDDPATRARLEHGPYLAHWVVRVERPCELGRWQRQYPARIARVVPMSRGDFHWQLTVPDDGALPAWQYAGDGVLPSLIQWQDTRHPSDTLPHGGVALRKLNGAHPHAHVLREQLAWLRAAHLIDIDAGDAPALVAEFETPAGMRTLR</sequence>
<feature type="domain" description="Glyoxalase-like" evidence="2">
    <location>
        <begin position="77"/>
        <end position="267"/>
    </location>
</feature>
<dbReference type="InterPro" id="IPR025870">
    <property type="entry name" value="Glyoxalase-like_dom"/>
</dbReference>
<protein>
    <recommendedName>
        <fullName evidence="2">Glyoxalase-like domain-containing protein</fullName>
    </recommendedName>
</protein>
<gene>
    <name evidence="3" type="ORF">BSIN_2890</name>
</gene>
<dbReference type="Proteomes" id="UP000198460">
    <property type="component" value="Unassembled WGS sequence"/>
</dbReference>